<dbReference type="RefSeq" id="WP_207002928.1">
    <property type="nucleotide sequence ID" value="NZ_JAEKJR010000002.1"/>
</dbReference>
<dbReference type="InterPro" id="IPR006448">
    <property type="entry name" value="Phage_term_ssu_P27"/>
</dbReference>
<proteinExistence type="predicted"/>
<accession>A0ABS3E9T2</accession>
<comment type="caution">
    <text evidence="2">The sequence shown here is derived from an EMBL/GenBank/DDBJ whole genome shotgun (WGS) entry which is preliminary data.</text>
</comment>
<dbReference type="NCBIfam" id="TIGR01558">
    <property type="entry name" value="sm_term_P27"/>
    <property type="match status" value="1"/>
</dbReference>
<protein>
    <submittedName>
        <fullName evidence="2">Phage terminase small subunit P27 family</fullName>
    </submittedName>
</protein>
<feature type="region of interest" description="Disordered" evidence="1">
    <location>
        <begin position="1"/>
        <end position="34"/>
    </location>
</feature>
<evidence type="ECO:0000256" key="1">
    <source>
        <dbReference type="SAM" id="MobiDB-lite"/>
    </source>
</evidence>
<name>A0ABS3E9T2_9GAMM</name>
<feature type="region of interest" description="Disordered" evidence="1">
    <location>
        <begin position="132"/>
        <end position="153"/>
    </location>
</feature>
<sequence>MSAGRPRKAPQLKVLEGSFRKDRDDHGAAQSKPVGLPPCPVWLPRNAKKYWKEIGPQLANAGLMSLLDTAAFAAHCDSMGKFEEVTRKLKTLDDMMDTTPNGLQIQSALFTIRNKLWDQVLKSASEFGLTPAAASRVKAPEQKQMSLGGFEDL</sequence>
<gene>
    <name evidence="2" type="ORF">JF535_13255</name>
</gene>
<evidence type="ECO:0000313" key="3">
    <source>
        <dbReference type="Proteomes" id="UP000664293"/>
    </source>
</evidence>
<dbReference type="Proteomes" id="UP000664293">
    <property type="component" value="Unassembled WGS sequence"/>
</dbReference>
<feature type="compositionally biased region" description="Basic and acidic residues" evidence="1">
    <location>
        <begin position="18"/>
        <end position="27"/>
    </location>
</feature>
<feature type="compositionally biased region" description="Basic residues" evidence="1">
    <location>
        <begin position="1"/>
        <end position="10"/>
    </location>
</feature>
<reference evidence="2 3" key="1">
    <citation type="submission" date="2020-12" db="EMBL/GenBank/DDBJ databases">
        <title>Oil enriched cultivation method for isolating marine PHA-producing bacteria.</title>
        <authorList>
            <person name="Zheng W."/>
            <person name="Yu S."/>
            <person name="Huang Y."/>
        </authorList>
    </citation>
    <scope>NUCLEOTIDE SEQUENCE [LARGE SCALE GENOMIC DNA]</scope>
    <source>
        <strain evidence="2 3">SN0-2</strain>
    </source>
</reference>
<evidence type="ECO:0000313" key="2">
    <source>
        <dbReference type="EMBL" id="MBN8431819.1"/>
    </source>
</evidence>
<dbReference type="Pfam" id="PF05119">
    <property type="entry name" value="Terminase_4"/>
    <property type="match status" value="1"/>
</dbReference>
<organism evidence="2 3">
    <name type="scientific">Microbulbifer salipaludis</name>
    <dbReference type="NCBI Taxonomy" id="187980"/>
    <lineage>
        <taxon>Bacteria</taxon>
        <taxon>Pseudomonadati</taxon>
        <taxon>Pseudomonadota</taxon>
        <taxon>Gammaproteobacteria</taxon>
        <taxon>Cellvibrionales</taxon>
        <taxon>Microbulbiferaceae</taxon>
        <taxon>Microbulbifer</taxon>
    </lineage>
</organism>
<dbReference type="EMBL" id="JAEKJR010000002">
    <property type="protein sequence ID" value="MBN8431819.1"/>
    <property type="molecule type" value="Genomic_DNA"/>
</dbReference>
<keyword evidence="3" id="KW-1185">Reference proteome</keyword>